<gene>
    <name evidence="1" type="ORF">CEXT_810841</name>
</gene>
<reference evidence="1 2" key="1">
    <citation type="submission" date="2021-06" db="EMBL/GenBank/DDBJ databases">
        <title>Caerostris extrusa draft genome.</title>
        <authorList>
            <person name="Kono N."/>
            <person name="Arakawa K."/>
        </authorList>
    </citation>
    <scope>NUCLEOTIDE SEQUENCE [LARGE SCALE GENOMIC DNA]</scope>
</reference>
<accession>A0AAV4XLI5</accession>
<name>A0AAV4XLI5_CAEEX</name>
<comment type="caution">
    <text evidence="1">The sequence shown here is derived from an EMBL/GenBank/DDBJ whole genome shotgun (WGS) entry which is preliminary data.</text>
</comment>
<dbReference type="EMBL" id="BPLR01000433">
    <property type="protein sequence ID" value="GIY94800.1"/>
    <property type="molecule type" value="Genomic_DNA"/>
</dbReference>
<evidence type="ECO:0000313" key="1">
    <source>
        <dbReference type="EMBL" id="GIY94800.1"/>
    </source>
</evidence>
<dbReference type="AlphaFoldDB" id="A0AAV4XLI5"/>
<evidence type="ECO:0000313" key="2">
    <source>
        <dbReference type="Proteomes" id="UP001054945"/>
    </source>
</evidence>
<protein>
    <submittedName>
        <fullName evidence="1">Uncharacterized protein</fullName>
    </submittedName>
</protein>
<sequence length="77" mass="8523">MFSDFWAVERVTLCTSTGMDLRSLTSSIPVVFGRDFDSQVVKLVSDASQQPDGQLASSLAFGTTDYWFESWRGMGVC</sequence>
<dbReference type="Proteomes" id="UP001054945">
    <property type="component" value="Unassembled WGS sequence"/>
</dbReference>
<organism evidence="1 2">
    <name type="scientific">Caerostris extrusa</name>
    <name type="common">Bark spider</name>
    <name type="synonym">Caerostris bankana</name>
    <dbReference type="NCBI Taxonomy" id="172846"/>
    <lineage>
        <taxon>Eukaryota</taxon>
        <taxon>Metazoa</taxon>
        <taxon>Ecdysozoa</taxon>
        <taxon>Arthropoda</taxon>
        <taxon>Chelicerata</taxon>
        <taxon>Arachnida</taxon>
        <taxon>Araneae</taxon>
        <taxon>Araneomorphae</taxon>
        <taxon>Entelegynae</taxon>
        <taxon>Araneoidea</taxon>
        <taxon>Araneidae</taxon>
        <taxon>Caerostris</taxon>
    </lineage>
</organism>
<proteinExistence type="predicted"/>
<keyword evidence="2" id="KW-1185">Reference proteome</keyword>